<dbReference type="AlphaFoldDB" id="A0A060HGA1"/>
<dbReference type="EMBL" id="CP007536">
    <property type="protein sequence ID" value="AIC15659.1"/>
    <property type="molecule type" value="Genomic_DNA"/>
</dbReference>
<gene>
    <name evidence="1" type="ORF">NVIE_014190</name>
</gene>
<dbReference type="STRING" id="926571.NVIE_014190"/>
<reference evidence="1 2" key="1">
    <citation type="journal article" date="2014" name="Int. J. Syst. Evol. Microbiol.">
        <title>Nitrososphaera viennensis gen. nov., sp. nov., an aerobic and mesophilic, ammonia-oxidizing archaeon from soil and a member of the archaeal phylum Thaumarchaeota.</title>
        <authorList>
            <person name="Stieglmeier M."/>
            <person name="Klingl A."/>
            <person name="Alves R.J."/>
            <person name="Rittmann S.K."/>
            <person name="Melcher M."/>
            <person name="Leisch N."/>
            <person name="Schleper C."/>
        </authorList>
    </citation>
    <scope>NUCLEOTIDE SEQUENCE [LARGE SCALE GENOMIC DNA]</scope>
    <source>
        <strain evidence="1">EN76</strain>
    </source>
</reference>
<proteinExistence type="predicted"/>
<dbReference type="Gene3D" id="3.30.980.10">
    <property type="entry name" value="Threonyl-trna Synthetase, Chain A, domain 2"/>
    <property type="match status" value="1"/>
</dbReference>
<keyword evidence="2" id="KW-1185">Reference proteome</keyword>
<evidence type="ECO:0000313" key="2">
    <source>
        <dbReference type="Proteomes" id="UP000027093"/>
    </source>
</evidence>
<organism evidence="1 2">
    <name type="scientific">Nitrososphaera viennensis EN76</name>
    <dbReference type="NCBI Taxonomy" id="926571"/>
    <lineage>
        <taxon>Archaea</taxon>
        <taxon>Nitrososphaerota</taxon>
        <taxon>Nitrososphaeria</taxon>
        <taxon>Nitrososphaerales</taxon>
        <taxon>Nitrososphaeraceae</taxon>
        <taxon>Nitrososphaera</taxon>
    </lineage>
</organism>
<dbReference type="InterPro" id="IPR018163">
    <property type="entry name" value="Thr/Ala-tRNA-synth_IIc_edit"/>
</dbReference>
<keyword evidence="1" id="KW-0436">Ligase</keyword>
<dbReference type="HOGENOM" id="CLU_893161_0_0_2"/>
<protein>
    <submittedName>
        <fullName evidence="1">Putative threonyl/alanyl tRNA ligase second additional domain protein</fullName>
    </submittedName>
</protein>
<evidence type="ECO:0000313" key="1">
    <source>
        <dbReference type="EMBL" id="AIC15659.1"/>
    </source>
</evidence>
<dbReference type="SUPFAM" id="SSF55186">
    <property type="entry name" value="ThrRS/AlaRS common domain"/>
    <property type="match status" value="1"/>
</dbReference>
<dbReference type="Gene3D" id="3.10.310.40">
    <property type="match status" value="1"/>
</dbReference>
<name>A0A060HGA1_9ARCH</name>
<dbReference type="GO" id="GO:0140101">
    <property type="term" value="F:catalytic activity, acting on a tRNA"/>
    <property type="evidence" value="ECO:0007669"/>
    <property type="project" value="UniProtKB-ARBA"/>
</dbReference>
<dbReference type="GO" id="GO:0016874">
    <property type="term" value="F:ligase activity"/>
    <property type="evidence" value="ECO:0007669"/>
    <property type="project" value="UniProtKB-KW"/>
</dbReference>
<accession>A0A060HGA1</accession>
<dbReference type="GO" id="GO:0000166">
    <property type="term" value="F:nucleotide binding"/>
    <property type="evidence" value="ECO:0007669"/>
    <property type="project" value="InterPro"/>
</dbReference>
<sequence>MPRLPTVSRMEGEKVAHTAEHAFVGALQKILGQTLQVRKVEHKKDGSSNTAFIVIPQLDIDTVVRAEVMVNALIEEGRQVTTRTYPSLAEARNANPTLRANEERISGGEVRVVEIAGHDVTACVKEHAGNLQECGFFLVTRLSKSGGEYEVDFAVGRHAKEAAVSLSAKMIKVCSELGANLNTVENTARKVRLEGESAFKKLKALSREKLQSITPAEESGSVRVYSGVFSGLADEALQEFAGEKVAEPGVVVVIANAGAEGAYFILARHEAINLDCNKAFREAAGADGRGGGKPHFVTGVVKKERAGEIVAKIADAALRQLG</sequence>
<dbReference type="GO" id="GO:0006399">
    <property type="term" value="P:tRNA metabolic process"/>
    <property type="evidence" value="ECO:0007669"/>
    <property type="project" value="UniProtKB-ARBA"/>
</dbReference>
<dbReference type="Proteomes" id="UP000027093">
    <property type="component" value="Chromosome"/>
</dbReference>
<dbReference type="KEGG" id="nvn:NVIE_014190"/>